<evidence type="ECO:0000256" key="2">
    <source>
        <dbReference type="ARBA" id="ARBA00022729"/>
    </source>
</evidence>
<sequence length="374" mass="40287">MQFSVPELHPKSVLKLVAAVAAVVIATAGLVAAAEFDQKVTLDVDGEITTTRTSAETVDELLTSQGVEPRPEDKVSHDLDAPLPDDETISVRYAKPVTVVVDGETTDEVTHAISVEELLDDLDVDPAEGAYVSAKLDDKLNRFGEEIVVSTPKTITVTADGKDQQVETNKPTVQDVLDEAGVKVDEDDEVEPGLESYVAKDTSALRVVRIEKVTRTETVPVDFEVQVQEDASLPKGEKEVVTAGEPGEATEEVQLVLADGEVRERTVVSRSTVREPVAQVEKRGTKQPDTAPAVADGSVWDRLAQCESGGNWAANTGNGYYGGVQFSAQTWRSVGGTGLPHEHSREEQIHRASILQQRAGWGQWPACSSKLGLR</sequence>
<feature type="region of interest" description="Disordered" evidence="4">
    <location>
        <begin position="64"/>
        <end position="83"/>
    </location>
</feature>
<evidence type="ECO:0000256" key="3">
    <source>
        <dbReference type="ARBA" id="ARBA00022801"/>
    </source>
</evidence>
<dbReference type="Gene3D" id="1.10.530.10">
    <property type="match status" value="1"/>
</dbReference>
<dbReference type="CDD" id="cd13925">
    <property type="entry name" value="RPF"/>
    <property type="match status" value="1"/>
</dbReference>
<proteinExistence type="inferred from homology"/>
<dbReference type="Gene3D" id="2.20.230.10">
    <property type="entry name" value="Resuscitation-promoting factor rpfb"/>
    <property type="match status" value="1"/>
</dbReference>
<organism evidence="6 7">
    <name type="scientific">Aeromicrobium phragmitis</name>
    <dbReference type="NCBI Taxonomy" id="2478914"/>
    <lineage>
        <taxon>Bacteria</taxon>
        <taxon>Bacillati</taxon>
        <taxon>Actinomycetota</taxon>
        <taxon>Actinomycetes</taxon>
        <taxon>Propionibacteriales</taxon>
        <taxon>Nocardioidaceae</taxon>
        <taxon>Aeromicrobium</taxon>
    </lineage>
</organism>
<accession>A0A3L8PMP3</accession>
<dbReference type="Pfam" id="PF03990">
    <property type="entry name" value="DUF348"/>
    <property type="match status" value="3"/>
</dbReference>
<evidence type="ECO:0000259" key="5">
    <source>
        <dbReference type="PROSITE" id="PS51109"/>
    </source>
</evidence>
<feature type="compositionally biased region" description="Basic and acidic residues" evidence="4">
    <location>
        <begin position="69"/>
        <end position="80"/>
    </location>
</feature>
<dbReference type="PROSITE" id="PS51109">
    <property type="entry name" value="G5"/>
    <property type="match status" value="1"/>
</dbReference>
<reference evidence="6 7" key="1">
    <citation type="submission" date="2018-10" db="EMBL/GenBank/DDBJ databases">
        <title>Aeromicrobium sp. 9W16Y-2 whole genome shotgun sequence.</title>
        <authorList>
            <person name="Li F."/>
        </authorList>
    </citation>
    <scope>NUCLEOTIDE SEQUENCE [LARGE SCALE GENOMIC DNA]</scope>
    <source>
        <strain evidence="6 7">9W16Y-2</strain>
    </source>
</reference>
<dbReference type="EMBL" id="RDBF01000003">
    <property type="protein sequence ID" value="RLV56571.1"/>
    <property type="molecule type" value="Genomic_DNA"/>
</dbReference>
<comment type="similarity">
    <text evidence="1">Belongs to the transglycosylase family. Rpf subfamily.</text>
</comment>
<dbReference type="RefSeq" id="WP_121793576.1">
    <property type="nucleotide sequence ID" value="NZ_RDBF01000003.1"/>
</dbReference>
<protein>
    <submittedName>
        <fullName evidence="6">Resuscitation-promoting factor</fullName>
    </submittedName>
</protein>
<dbReference type="InterPro" id="IPR007137">
    <property type="entry name" value="DUF348"/>
</dbReference>
<name>A0A3L8PMP3_9ACTN</name>
<dbReference type="InterPro" id="IPR011098">
    <property type="entry name" value="G5_dom"/>
</dbReference>
<keyword evidence="2" id="KW-0732">Signal</keyword>
<keyword evidence="3" id="KW-0378">Hydrolase</keyword>
<feature type="domain" description="G5" evidence="5">
    <location>
        <begin position="207"/>
        <end position="287"/>
    </location>
</feature>
<dbReference type="AlphaFoldDB" id="A0A3L8PMP3"/>
<dbReference type="SMART" id="SM01208">
    <property type="entry name" value="G5"/>
    <property type="match status" value="1"/>
</dbReference>
<dbReference type="OrthoDB" id="1404170at2"/>
<dbReference type="InterPro" id="IPR023346">
    <property type="entry name" value="Lysozyme-like_dom_sf"/>
</dbReference>
<dbReference type="Pfam" id="PF07501">
    <property type="entry name" value="G5"/>
    <property type="match status" value="1"/>
</dbReference>
<dbReference type="Proteomes" id="UP000282515">
    <property type="component" value="Unassembled WGS sequence"/>
</dbReference>
<evidence type="ECO:0000313" key="6">
    <source>
        <dbReference type="EMBL" id="RLV56571.1"/>
    </source>
</evidence>
<dbReference type="Pfam" id="PF06737">
    <property type="entry name" value="Transglycosylas"/>
    <property type="match status" value="1"/>
</dbReference>
<gene>
    <name evidence="6" type="ORF">D9V41_05720</name>
</gene>
<dbReference type="GO" id="GO:0016787">
    <property type="term" value="F:hydrolase activity"/>
    <property type="evidence" value="ECO:0007669"/>
    <property type="project" value="UniProtKB-KW"/>
</dbReference>
<comment type="caution">
    <text evidence="6">The sequence shown here is derived from an EMBL/GenBank/DDBJ whole genome shotgun (WGS) entry which is preliminary data.</text>
</comment>
<evidence type="ECO:0000256" key="4">
    <source>
        <dbReference type="SAM" id="MobiDB-lite"/>
    </source>
</evidence>
<evidence type="ECO:0000256" key="1">
    <source>
        <dbReference type="ARBA" id="ARBA00010830"/>
    </source>
</evidence>
<dbReference type="InterPro" id="IPR010618">
    <property type="entry name" value="RPF"/>
</dbReference>
<evidence type="ECO:0000313" key="7">
    <source>
        <dbReference type="Proteomes" id="UP000282515"/>
    </source>
</evidence>
<dbReference type="SUPFAM" id="SSF53955">
    <property type="entry name" value="Lysozyme-like"/>
    <property type="match status" value="1"/>
</dbReference>
<keyword evidence="7" id="KW-1185">Reference proteome</keyword>